<keyword evidence="2" id="KW-1185">Reference proteome</keyword>
<dbReference type="AlphaFoldDB" id="A0A395J8N6"/>
<evidence type="ECO:0000313" key="1">
    <source>
        <dbReference type="EMBL" id="RAL68596.1"/>
    </source>
</evidence>
<name>A0A395J8N6_9HELO</name>
<accession>A0A395J8N6</accession>
<reference evidence="1 2" key="1">
    <citation type="submission" date="2018-06" db="EMBL/GenBank/DDBJ databases">
        <title>Genome Sequence of the Brown Rot Fungal Pathogen Monilinia fructigena.</title>
        <authorList>
            <person name="Landi L."/>
            <person name="De Miccolis Angelini R.M."/>
            <person name="Pollastro S."/>
            <person name="Abate D."/>
            <person name="Faretra F."/>
            <person name="Romanazzi G."/>
        </authorList>
    </citation>
    <scope>NUCLEOTIDE SEQUENCE [LARGE SCALE GENOMIC DNA]</scope>
    <source>
        <strain evidence="1 2">Mfrg269</strain>
    </source>
</reference>
<dbReference type="EMBL" id="QKRW01000001">
    <property type="protein sequence ID" value="RAL68596.1"/>
    <property type="molecule type" value="Genomic_DNA"/>
</dbReference>
<organism evidence="1 2">
    <name type="scientific">Monilinia fructigena</name>
    <dbReference type="NCBI Taxonomy" id="38457"/>
    <lineage>
        <taxon>Eukaryota</taxon>
        <taxon>Fungi</taxon>
        <taxon>Dikarya</taxon>
        <taxon>Ascomycota</taxon>
        <taxon>Pezizomycotina</taxon>
        <taxon>Leotiomycetes</taxon>
        <taxon>Helotiales</taxon>
        <taxon>Sclerotiniaceae</taxon>
        <taxon>Monilinia</taxon>
    </lineage>
</organism>
<comment type="caution">
    <text evidence="1">The sequence shown here is derived from an EMBL/GenBank/DDBJ whole genome shotgun (WGS) entry which is preliminary data.</text>
</comment>
<proteinExistence type="predicted"/>
<protein>
    <submittedName>
        <fullName evidence="1">Uncharacterized protein</fullName>
    </submittedName>
</protein>
<gene>
    <name evidence="1" type="ORF">DID88_007314</name>
</gene>
<evidence type="ECO:0000313" key="2">
    <source>
        <dbReference type="Proteomes" id="UP000249056"/>
    </source>
</evidence>
<sequence>MKSSGLGLSSSSLKLVKPLRLMEEVLICTLIFFTSSTTYTHEDLTIRRAFGLVDFDLESRRFYTAKTLMTLT</sequence>
<dbReference type="Proteomes" id="UP000249056">
    <property type="component" value="Unassembled WGS sequence"/>
</dbReference>